<dbReference type="Gene3D" id="1.10.10.1740">
    <property type="entry name" value="Transmembrane protein 14-like"/>
    <property type="match status" value="1"/>
</dbReference>
<evidence type="ECO:0000313" key="8">
    <source>
        <dbReference type="EMBL" id="CAK9196137.1"/>
    </source>
</evidence>
<gene>
    <name evidence="8" type="ORF">CSSPTR1EN2_LOCUS3323</name>
</gene>
<evidence type="ECO:0000256" key="2">
    <source>
        <dbReference type="ARBA" id="ARBA00007590"/>
    </source>
</evidence>
<evidence type="ECO:0000256" key="4">
    <source>
        <dbReference type="ARBA" id="ARBA00022989"/>
    </source>
</evidence>
<feature type="region of interest" description="Disordered" evidence="6">
    <location>
        <begin position="107"/>
        <end position="133"/>
    </location>
</feature>
<dbReference type="Pfam" id="PF03647">
    <property type="entry name" value="Tmemb_14"/>
    <property type="match status" value="1"/>
</dbReference>
<feature type="transmembrane region" description="Helical" evidence="7">
    <location>
        <begin position="316"/>
        <end position="336"/>
    </location>
</feature>
<dbReference type="InterPro" id="IPR044890">
    <property type="entry name" value="TMEM14_sf"/>
</dbReference>
<dbReference type="Proteomes" id="UP001497512">
    <property type="component" value="Chromosome 11"/>
</dbReference>
<dbReference type="InterPro" id="IPR005349">
    <property type="entry name" value="TMEM14"/>
</dbReference>
<dbReference type="EMBL" id="OZ019903">
    <property type="protein sequence ID" value="CAK9196137.1"/>
    <property type="molecule type" value="Genomic_DNA"/>
</dbReference>
<protein>
    <submittedName>
        <fullName evidence="8">Uncharacterized protein</fullName>
    </submittedName>
</protein>
<reference evidence="8" key="1">
    <citation type="submission" date="2024-02" db="EMBL/GenBank/DDBJ databases">
        <authorList>
            <consortium name="ELIXIR-Norway"/>
            <consortium name="Elixir Norway"/>
        </authorList>
    </citation>
    <scope>NUCLEOTIDE SEQUENCE</scope>
</reference>
<evidence type="ECO:0000256" key="6">
    <source>
        <dbReference type="SAM" id="MobiDB-lite"/>
    </source>
</evidence>
<comment type="subcellular location">
    <subcellularLocation>
        <location evidence="1">Membrane</location>
    </subcellularLocation>
</comment>
<feature type="transmembrane region" description="Helical" evidence="7">
    <location>
        <begin position="260"/>
        <end position="279"/>
    </location>
</feature>
<keyword evidence="9" id="KW-1185">Reference proteome</keyword>
<evidence type="ECO:0000256" key="5">
    <source>
        <dbReference type="ARBA" id="ARBA00023136"/>
    </source>
</evidence>
<accession>A0ABP0TGJ8</accession>
<sequence length="353" mass="37563">MMMLRNVNGVAAPQQAICCTLCYSNSSPSTSVSNIQCQSSQVGALGARLQALKCKDRMVKPLVLKDMCHTPFLIGQQPFRLALLNASGFEKPLVRLRIGVNAIDAGQSGADSYPQESSIPVEEEGITSEKAADKNSSVSGVNFDFSNAQEASEEAARKALGILRETTDQLREQAEKARSVLTASAQELPIRGKENLSYVAENGPDPVKDIAETALNAHYPQNGSAKKGAKIHDFCLGIPYGALLVVGGLVGFIITGSTDSIRFGVLLGGLLLALTITSLKTWKRGESSLPYIQGQAVITGALLFRFLRRYGVTKSVFPTGVIALISAAMLAFYVYVSLSGGNPPKKIASEGSY</sequence>
<name>A0ABP0TGJ8_9BRYO</name>
<keyword evidence="3 7" id="KW-0812">Transmembrane</keyword>
<evidence type="ECO:0000256" key="7">
    <source>
        <dbReference type="SAM" id="Phobius"/>
    </source>
</evidence>
<comment type="similarity">
    <text evidence="2">Belongs to the TMEM14 family.</text>
</comment>
<dbReference type="PANTHER" id="PTHR12668">
    <property type="entry name" value="TRANSMEMBRANE PROTEIN 14, 15"/>
    <property type="match status" value="1"/>
</dbReference>
<proteinExistence type="inferred from homology"/>
<dbReference type="PANTHER" id="PTHR12668:SF48">
    <property type="entry name" value="PROTEIN FATTY ACID EXPORT 1, CHLOROPLASTIC"/>
    <property type="match status" value="1"/>
</dbReference>
<organism evidence="8 9">
    <name type="scientific">Sphagnum troendelagicum</name>
    <dbReference type="NCBI Taxonomy" id="128251"/>
    <lineage>
        <taxon>Eukaryota</taxon>
        <taxon>Viridiplantae</taxon>
        <taxon>Streptophyta</taxon>
        <taxon>Embryophyta</taxon>
        <taxon>Bryophyta</taxon>
        <taxon>Sphagnophytina</taxon>
        <taxon>Sphagnopsida</taxon>
        <taxon>Sphagnales</taxon>
        <taxon>Sphagnaceae</taxon>
        <taxon>Sphagnum</taxon>
    </lineage>
</organism>
<keyword evidence="4 7" id="KW-1133">Transmembrane helix</keyword>
<evidence type="ECO:0000256" key="1">
    <source>
        <dbReference type="ARBA" id="ARBA00004370"/>
    </source>
</evidence>
<keyword evidence="5 7" id="KW-0472">Membrane</keyword>
<evidence type="ECO:0000256" key="3">
    <source>
        <dbReference type="ARBA" id="ARBA00022692"/>
    </source>
</evidence>
<evidence type="ECO:0000313" key="9">
    <source>
        <dbReference type="Proteomes" id="UP001497512"/>
    </source>
</evidence>
<feature type="transmembrane region" description="Helical" evidence="7">
    <location>
        <begin position="234"/>
        <end position="254"/>
    </location>
</feature>